<accession>A0A090ZEE0</accession>
<evidence type="ECO:0000256" key="6">
    <source>
        <dbReference type="SAM" id="Phobius"/>
    </source>
</evidence>
<dbReference type="GO" id="GO:0005886">
    <property type="term" value="C:plasma membrane"/>
    <property type="evidence" value="ECO:0007669"/>
    <property type="project" value="UniProtKB-SubCell"/>
</dbReference>
<dbReference type="RefSeq" id="WP_036622513.1">
    <property type="nucleotide sequence ID" value="NZ_JAKOBR010000091.1"/>
</dbReference>
<dbReference type="Proteomes" id="UP000029278">
    <property type="component" value="Unassembled WGS sequence"/>
</dbReference>
<evidence type="ECO:0000256" key="3">
    <source>
        <dbReference type="ARBA" id="ARBA00022692"/>
    </source>
</evidence>
<dbReference type="InterPro" id="IPR036259">
    <property type="entry name" value="MFS_trans_sf"/>
</dbReference>
<evidence type="ECO:0000313" key="8">
    <source>
        <dbReference type="Proteomes" id="UP000029278"/>
    </source>
</evidence>
<feature type="transmembrane region" description="Helical" evidence="6">
    <location>
        <begin position="333"/>
        <end position="352"/>
    </location>
</feature>
<dbReference type="InterPro" id="IPR011701">
    <property type="entry name" value="MFS"/>
</dbReference>
<feature type="transmembrane region" description="Helical" evidence="6">
    <location>
        <begin position="280"/>
        <end position="302"/>
    </location>
</feature>
<comment type="caution">
    <text evidence="7">The sequence shown here is derived from an EMBL/GenBank/DDBJ whole genome shotgun (WGS) entry which is preliminary data.</text>
</comment>
<dbReference type="EMBL" id="JMQA01000024">
    <property type="protein sequence ID" value="KFN09012.1"/>
    <property type="molecule type" value="Genomic_DNA"/>
</dbReference>
<dbReference type="OrthoDB" id="2351575at2"/>
<name>A0A090ZEE0_PAEMA</name>
<evidence type="ECO:0000256" key="2">
    <source>
        <dbReference type="ARBA" id="ARBA00022475"/>
    </source>
</evidence>
<dbReference type="SUPFAM" id="SSF103473">
    <property type="entry name" value="MFS general substrate transporter"/>
    <property type="match status" value="1"/>
</dbReference>
<feature type="transmembrane region" description="Helical" evidence="6">
    <location>
        <begin position="373"/>
        <end position="392"/>
    </location>
</feature>
<evidence type="ECO:0000256" key="4">
    <source>
        <dbReference type="ARBA" id="ARBA00022989"/>
    </source>
</evidence>
<dbReference type="GO" id="GO:0022857">
    <property type="term" value="F:transmembrane transporter activity"/>
    <property type="evidence" value="ECO:0007669"/>
    <property type="project" value="InterPro"/>
</dbReference>
<keyword evidence="8" id="KW-1185">Reference proteome</keyword>
<evidence type="ECO:0000256" key="5">
    <source>
        <dbReference type="ARBA" id="ARBA00023136"/>
    </source>
</evidence>
<feature type="transmembrane region" description="Helical" evidence="6">
    <location>
        <begin position="157"/>
        <end position="185"/>
    </location>
</feature>
<dbReference type="PANTHER" id="PTHR23513">
    <property type="entry name" value="INTEGRAL MEMBRANE EFFLUX PROTEIN-RELATED"/>
    <property type="match status" value="1"/>
</dbReference>
<dbReference type="PATRIC" id="fig|44252.3.peg.2607"/>
<organism evidence="7 8">
    <name type="scientific">Paenibacillus macerans</name>
    <name type="common">Bacillus macerans</name>
    <dbReference type="NCBI Taxonomy" id="44252"/>
    <lineage>
        <taxon>Bacteria</taxon>
        <taxon>Bacillati</taxon>
        <taxon>Bacillota</taxon>
        <taxon>Bacilli</taxon>
        <taxon>Bacillales</taxon>
        <taxon>Paenibacillaceae</taxon>
        <taxon>Paenibacillus</taxon>
    </lineage>
</organism>
<feature type="transmembrane region" description="Helical" evidence="6">
    <location>
        <begin position="309"/>
        <end position="327"/>
    </location>
</feature>
<dbReference type="GeneID" id="77006872"/>
<feature type="transmembrane region" description="Helical" evidence="6">
    <location>
        <begin position="21"/>
        <end position="43"/>
    </location>
</feature>
<dbReference type="Pfam" id="PF07690">
    <property type="entry name" value="MFS_1"/>
    <property type="match status" value="1"/>
</dbReference>
<dbReference type="PANTHER" id="PTHR23513:SF19">
    <property type="entry name" value="MAJOR FACILITATOR SUPERFAMILY (MFS) PROFILE DOMAIN-CONTAINING PROTEIN"/>
    <property type="match status" value="1"/>
</dbReference>
<dbReference type="AlphaFoldDB" id="A0A090ZEE0"/>
<evidence type="ECO:0000256" key="1">
    <source>
        <dbReference type="ARBA" id="ARBA00004651"/>
    </source>
</evidence>
<keyword evidence="2" id="KW-1003">Cell membrane</keyword>
<dbReference type="HOGENOM" id="CLU_034180_1_0_9"/>
<evidence type="ECO:0000313" key="7">
    <source>
        <dbReference type="EMBL" id="KFN09012.1"/>
    </source>
</evidence>
<sequence>MFKKSFYYLWGSQSLSNAADVLYLVALTTFVLDQTGSVVFATLVPFIRVTSQLISGLLAPLMIAQYRLPFLLTLSQCGQFLLFGFMAGYVSPWFGGASLWVLYVFIFGISFLDGWTTPARNALVPRLVADEALLKANGIMAATDQIVQFAGWAVSGLAVAVFGSFPTLLLVAAGYGVAMLATTVIDDPTEPPRRHLMDVRTAAVAETIECQGMEAAAGNMRKPSRRETLKQGWVALWRSPRLRSLTLMEITDMIGGSVWAGAFLLVFVREVLLKGDEWWGYINASYFAGAVLGGLLIVALVARMEKRMFAAMLVGLLGYAVLTFWFALNRSGFLTLLIVLLTGPFTELNGVIRQTFTQRSVDKELLPKVLSAKSALQSFTFGFSVLFMSGVAEIFGIVWVYLLAALLSAISVWVGIASRRAYAAASGGEPWDLAR</sequence>
<dbReference type="CDD" id="cd06173">
    <property type="entry name" value="MFS_MefA_like"/>
    <property type="match status" value="1"/>
</dbReference>
<feature type="transmembrane region" description="Helical" evidence="6">
    <location>
        <begin position="398"/>
        <end position="416"/>
    </location>
</feature>
<protein>
    <submittedName>
        <fullName evidence="7">Major Facilitator Superfamily protein</fullName>
    </submittedName>
</protein>
<reference evidence="7 8" key="1">
    <citation type="submission" date="2014-04" db="EMBL/GenBank/DDBJ databases">
        <authorList>
            <person name="Bishop-Lilly K.A."/>
            <person name="Broomall S.M."/>
            <person name="Chain P.S."/>
            <person name="Chertkov O."/>
            <person name="Coyne S.R."/>
            <person name="Daligault H.E."/>
            <person name="Davenport K.W."/>
            <person name="Erkkila T."/>
            <person name="Frey K.G."/>
            <person name="Gibbons H.S."/>
            <person name="Gu W."/>
            <person name="Jaissle J."/>
            <person name="Johnson S.L."/>
            <person name="Koroleva G.I."/>
            <person name="Ladner J.T."/>
            <person name="Lo C.-C."/>
            <person name="Minogue T.D."/>
            <person name="Munk C."/>
            <person name="Palacios G.F."/>
            <person name="Redden C.L."/>
            <person name="Rosenzweig C.N."/>
            <person name="Scholz M.B."/>
            <person name="Teshima H."/>
            <person name="Xu Y."/>
        </authorList>
    </citation>
    <scope>NUCLEOTIDE SEQUENCE [LARGE SCALE GENOMIC DNA]</scope>
    <source>
        <strain evidence="7 8">8244</strain>
    </source>
</reference>
<proteinExistence type="predicted"/>
<gene>
    <name evidence="7" type="ORF">DJ90_2682</name>
</gene>
<dbReference type="STRING" id="44252.DJ90_2682"/>
<keyword evidence="3 6" id="KW-0812">Transmembrane</keyword>
<feature type="transmembrane region" description="Helical" evidence="6">
    <location>
        <begin position="80"/>
        <end position="106"/>
    </location>
</feature>
<dbReference type="Gene3D" id="1.20.1250.20">
    <property type="entry name" value="MFS general substrate transporter like domains"/>
    <property type="match status" value="1"/>
</dbReference>
<keyword evidence="5 6" id="KW-0472">Membrane</keyword>
<feature type="transmembrane region" description="Helical" evidence="6">
    <location>
        <begin position="247"/>
        <end position="268"/>
    </location>
</feature>
<keyword evidence="4 6" id="KW-1133">Transmembrane helix</keyword>
<comment type="subcellular location">
    <subcellularLocation>
        <location evidence="1">Cell membrane</location>
        <topology evidence="1">Multi-pass membrane protein</topology>
    </subcellularLocation>
</comment>